<keyword evidence="2" id="KW-0812">Transmembrane</keyword>
<reference evidence="3 4" key="1">
    <citation type="submission" date="2022-10" db="EMBL/GenBank/DDBJ databases">
        <title>The complete genomes of actinobacterial strains from the NBC collection.</title>
        <authorList>
            <person name="Joergensen T.S."/>
            <person name="Alvarez Arevalo M."/>
            <person name="Sterndorff E.B."/>
            <person name="Faurdal D."/>
            <person name="Vuksanovic O."/>
            <person name="Mourched A.-S."/>
            <person name="Charusanti P."/>
            <person name="Shaw S."/>
            <person name="Blin K."/>
            <person name="Weber T."/>
        </authorList>
    </citation>
    <scope>NUCLEOTIDE SEQUENCE [LARGE SCALE GENOMIC DNA]</scope>
    <source>
        <strain evidence="3 4">NBC 01809</strain>
    </source>
</reference>
<feature type="transmembrane region" description="Helical" evidence="2">
    <location>
        <begin position="248"/>
        <end position="266"/>
    </location>
</feature>
<dbReference type="RefSeq" id="WP_326563413.1">
    <property type="nucleotide sequence ID" value="NZ_CP109071.1"/>
</dbReference>
<keyword evidence="2" id="KW-0472">Membrane</keyword>
<proteinExistence type="predicted"/>
<feature type="transmembrane region" description="Helical" evidence="2">
    <location>
        <begin position="12"/>
        <end position="33"/>
    </location>
</feature>
<feature type="region of interest" description="Disordered" evidence="1">
    <location>
        <begin position="392"/>
        <end position="415"/>
    </location>
</feature>
<evidence type="ECO:0008006" key="5">
    <source>
        <dbReference type="Google" id="ProtNLM"/>
    </source>
</evidence>
<evidence type="ECO:0000256" key="2">
    <source>
        <dbReference type="SAM" id="Phobius"/>
    </source>
</evidence>
<feature type="transmembrane region" description="Helical" evidence="2">
    <location>
        <begin position="115"/>
        <end position="136"/>
    </location>
</feature>
<keyword evidence="2" id="KW-1133">Transmembrane helix</keyword>
<feature type="transmembrane region" description="Helical" evidence="2">
    <location>
        <begin position="143"/>
        <end position="167"/>
    </location>
</feature>
<evidence type="ECO:0000256" key="1">
    <source>
        <dbReference type="SAM" id="MobiDB-lite"/>
    </source>
</evidence>
<protein>
    <recommendedName>
        <fullName evidence="5">Dolichyl-phosphate-mannose-protein mannosyltransferase</fullName>
    </recommendedName>
</protein>
<accession>A0ABZ1E7H2</accession>
<feature type="transmembrane region" description="Helical" evidence="2">
    <location>
        <begin position="365"/>
        <end position="385"/>
    </location>
</feature>
<dbReference type="EMBL" id="CP109071">
    <property type="protein sequence ID" value="WSA30419.1"/>
    <property type="molecule type" value="Genomic_DNA"/>
</dbReference>
<evidence type="ECO:0000313" key="4">
    <source>
        <dbReference type="Proteomes" id="UP001334804"/>
    </source>
</evidence>
<name>A0ABZ1E7H2_9ACTN</name>
<sequence length="415" mass="44584">MDRVEKDGRRRRGVVESAWVLLVVVIASLLFLARYEDPRRISSSGDSMWYMRQALIFAGKSPDEARITAARQVCRDINRSQRDHGARPSCTEYQSTGISPRYVAIFDSRPGYPLFAAPFVAVLGPWTGMVAATMLLAIAAAVLAYLAVWLATGLRLAGVFAAGLLFVLPPGFWMTRLLTESGVVAGYLAVILGAMLAWRGRIRLGLSIVTVALVWLFAVRSASGMAIALTLLGASVVALLMRLPQRRAALLTGGVGLLAVVLWQIVSSVLRLPGLNDTIQDFATRHFSRPDIADPIGWLVEKNIAYWPEQLADEIPYPEAAVALVFAAVVLVRIMGSAAALWIFTGLTGVAMLVAHPVATEYDRLMLPLWIPVTCALGYAAALAVSRVRTPDVAEPEPAGPMPARVAPAGSAAVS</sequence>
<feature type="transmembrane region" description="Helical" evidence="2">
    <location>
        <begin position="173"/>
        <end position="195"/>
    </location>
</feature>
<evidence type="ECO:0000313" key="3">
    <source>
        <dbReference type="EMBL" id="WSA30419.1"/>
    </source>
</evidence>
<gene>
    <name evidence="3" type="ORF">OIE14_19710</name>
</gene>
<organism evidence="3 4">
    <name type="scientific">Micromonospora peucetia</name>
    <dbReference type="NCBI Taxonomy" id="47871"/>
    <lineage>
        <taxon>Bacteria</taxon>
        <taxon>Bacillati</taxon>
        <taxon>Actinomycetota</taxon>
        <taxon>Actinomycetes</taxon>
        <taxon>Micromonosporales</taxon>
        <taxon>Micromonosporaceae</taxon>
        <taxon>Micromonospora</taxon>
    </lineage>
</organism>
<dbReference type="Proteomes" id="UP001334804">
    <property type="component" value="Chromosome"/>
</dbReference>
<feature type="transmembrane region" description="Helical" evidence="2">
    <location>
        <begin position="339"/>
        <end position="359"/>
    </location>
</feature>
<keyword evidence="4" id="KW-1185">Reference proteome</keyword>